<comment type="caution">
    <text evidence="2">The sequence shown here is derived from an EMBL/GenBank/DDBJ whole genome shotgun (WGS) entry which is preliminary data.</text>
</comment>
<evidence type="ECO:0000313" key="3">
    <source>
        <dbReference type="Proteomes" id="UP001209229"/>
    </source>
</evidence>
<dbReference type="GO" id="GO:0009313">
    <property type="term" value="P:oligosaccharide catabolic process"/>
    <property type="evidence" value="ECO:0007669"/>
    <property type="project" value="TreeGrafter"/>
</dbReference>
<dbReference type="InterPro" id="IPR006047">
    <property type="entry name" value="GH13_cat_dom"/>
</dbReference>
<protein>
    <submittedName>
        <fullName evidence="2">Alpha-amylase family glycosyl hydrolase</fullName>
    </submittedName>
</protein>
<dbReference type="Pfam" id="PF00128">
    <property type="entry name" value="Alpha-amylase"/>
    <property type="match status" value="1"/>
</dbReference>
<gene>
    <name evidence="2" type="ORF">OM075_21380</name>
</gene>
<keyword evidence="2" id="KW-0378">Hydrolase</keyword>
<reference evidence="2" key="1">
    <citation type="submission" date="2022-10" db="EMBL/GenBank/DDBJ databases">
        <authorList>
            <person name="Yu W.X."/>
        </authorList>
    </citation>
    <scope>NUCLEOTIDE SEQUENCE</scope>
    <source>
        <strain evidence="2">AAT</strain>
    </source>
</reference>
<sequence>MQKIIIYQVLTRLFGNTNRNNVQNGTIEENGCGKMNDFTTKALQEIKELGISHIWYTGIIEHATTTDYSQYHIESDFHEVIKGKAGSPYAIKDYYDVCPDLAEDVNHRMGEFGSLVKRTHDANLKVIIDFIPNHLARHYISDSKPDQIIDFGKDDDTSVNFHINNNFYYLPGETFDGPVTAKNKNHLIENPAKVTGNDCISAKPGINDWYETVKLNYGINIFDGSKHFDPIPDTWNKMLQVLLYWADKNIDGFRCDMAEMVPVEFWHWAIPEVKKRYPKIIFIAEVYNPDLYRQYITYGGFDFLYDKVGMYDTLKLIMQGHQQPSAITKAWDVLNGIHQHMLFFLENHDEQRIASPFFAGEAQKSIPAMIISGTMYSNPLMIYFGQELGEEGMDEEGFSGKDGRTTIFDYWGVNLYQDWVNEKSFDGAGLPQSANDLRSWYKTFLNIALTNDTLKNGKFYDLMWANEDNDNFDSNCLYAFLRYYNDKILLVVVNFSNEKVKCRIKIPPHAFFTMGVESARFFKGIDILGGKNKISFPKDVAISNGLGVKVKPYSGRIYELS</sequence>
<dbReference type="SUPFAM" id="SSF51011">
    <property type="entry name" value="Glycosyl hydrolase domain"/>
    <property type="match status" value="1"/>
</dbReference>
<evidence type="ECO:0000313" key="2">
    <source>
        <dbReference type="EMBL" id="MCW3789034.1"/>
    </source>
</evidence>
<dbReference type="Proteomes" id="UP001209229">
    <property type="component" value="Unassembled WGS sequence"/>
</dbReference>
<dbReference type="EMBL" id="JAPDPJ010000078">
    <property type="protein sequence ID" value="MCW3789034.1"/>
    <property type="molecule type" value="Genomic_DNA"/>
</dbReference>
<feature type="domain" description="Glycosyl hydrolase family 13 catalytic" evidence="1">
    <location>
        <begin position="8"/>
        <end position="438"/>
    </location>
</feature>
<dbReference type="GO" id="GO:0004556">
    <property type="term" value="F:alpha-amylase activity"/>
    <property type="evidence" value="ECO:0007669"/>
    <property type="project" value="TreeGrafter"/>
</dbReference>
<dbReference type="PANTHER" id="PTHR10357">
    <property type="entry name" value="ALPHA-AMYLASE FAMILY MEMBER"/>
    <property type="match status" value="1"/>
</dbReference>
<name>A0AAE3M8B8_9BACT</name>
<evidence type="ECO:0000259" key="1">
    <source>
        <dbReference type="SMART" id="SM00642"/>
    </source>
</evidence>
<accession>A0AAE3M8B8</accession>
<dbReference type="RefSeq" id="WP_301192590.1">
    <property type="nucleotide sequence ID" value="NZ_JAPDPJ010000078.1"/>
</dbReference>
<dbReference type="CDD" id="cd11349">
    <property type="entry name" value="AmyAc_3"/>
    <property type="match status" value="1"/>
</dbReference>
<organism evidence="2 3">
    <name type="scientific">Plebeiibacterium sediminum</name>
    <dbReference type="NCBI Taxonomy" id="2992112"/>
    <lineage>
        <taxon>Bacteria</taxon>
        <taxon>Pseudomonadati</taxon>
        <taxon>Bacteroidota</taxon>
        <taxon>Bacteroidia</taxon>
        <taxon>Marinilabiliales</taxon>
        <taxon>Marinilabiliaceae</taxon>
        <taxon>Plebeiibacterium</taxon>
    </lineage>
</organism>
<dbReference type="Gene3D" id="3.20.20.80">
    <property type="entry name" value="Glycosidases"/>
    <property type="match status" value="2"/>
</dbReference>
<dbReference type="SMART" id="SM00642">
    <property type="entry name" value="Aamy"/>
    <property type="match status" value="1"/>
</dbReference>
<proteinExistence type="predicted"/>
<dbReference type="InterPro" id="IPR017853">
    <property type="entry name" value="GH"/>
</dbReference>
<dbReference type="AlphaFoldDB" id="A0AAE3M8B8"/>
<dbReference type="PANTHER" id="PTHR10357:SF205">
    <property type="entry name" value="O-GLYCOSYL HYDROLASE FAMILY 13"/>
    <property type="match status" value="1"/>
</dbReference>
<keyword evidence="3" id="KW-1185">Reference proteome</keyword>
<dbReference type="SUPFAM" id="SSF51445">
    <property type="entry name" value="(Trans)glycosidases"/>
    <property type="match status" value="1"/>
</dbReference>